<dbReference type="Proteomes" id="UP000828390">
    <property type="component" value="Unassembled WGS sequence"/>
</dbReference>
<dbReference type="EMBL" id="JAIWYP010000001">
    <property type="protein sequence ID" value="KAH3891095.1"/>
    <property type="molecule type" value="Genomic_DNA"/>
</dbReference>
<proteinExistence type="predicted"/>
<organism evidence="1 2">
    <name type="scientific">Dreissena polymorpha</name>
    <name type="common">Zebra mussel</name>
    <name type="synonym">Mytilus polymorpha</name>
    <dbReference type="NCBI Taxonomy" id="45954"/>
    <lineage>
        <taxon>Eukaryota</taxon>
        <taxon>Metazoa</taxon>
        <taxon>Spiralia</taxon>
        <taxon>Lophotrochozoa</taxon>
        <taxon>Mollusca</taxon>
        <taxon>Bivalvia</taxon>
        <taxon>Autobranchia</taxon>
        <taxon>Heteroconchia</taxon>
        <taxon>Euheterodonta</taxon>
        <taxon>Imparidentia</taxon>
        <taxon>Neoheterodontei</taxon>
        <taxon>Myida</taxon>
        <taxon>Dreissenoidea</taxon>
        <taxon>Dreissenidae</taxon>
        <taxon>Dreissena</taxon>
    </lineage>
</organism>
<accession>A0A9D4N8P7</accession>
<comment type="caution">
    <text evidence="1">The sequence shown here is derived from an EMBL/GenBank/DDBJ whole genome shotgun (WGS) entry which is preliminary data.</text>
</comment>
<name>A0A9D4N8P7_DREPO</name>
<dbReference type="AlphaFoldDB" id="A0A9D4N8P7"/>
<gene>
    <name evidence="1" type="ORF">DPMN_015184</name>
</gene>
<evidence type="ECO:0000313" key="2">
    <source>
        <dbReference type="Proteomes" id="UP000828390"/>
    </source>
</evidence>
<reference evidence="1" key="2">
    <citation type="submission" date="2020-11" db="EMBL/GenBank/DDBJ databases">
        <authorList>
            <person name="McCartney M.A."/>
            <person name="Auch B."/>
            <person name="Kono T."/>
            <person name="Mallez S."/>
            <person name="Becker A."/>
            <person name="Gohl D.M."/>
            <person name="Silverstein K.A.T."/>
            <person name="Koren S."/>
            <person name="Bechman K.B."/>
            <person name="Herman A."/>
            <person name="Abrahante J.E."/>
            <person name="Garbe J."/>
        </authorList>
    </citation>
    <scope>NUCLEOTIDE SEQUENCE</scope>
    <source>
        <strain evidence="1">Duluth1</strain>
        <tissue evidence="1">Whole animal</tissue>
    </source>
</reference>
<keyword evidence="2" id="KW-1185">Reference proteome</keyword>
<sequence length="54" mass="6488">MPHAVENILKVVEVADELTLDFLDDGYGNEHLFHLHKQYHTNVSRRRRNKCKHY</sequence>
<protein>
    <submittedName>
        <fullName evidence="1">Uncharacterized protein</fullName>
    </submittedName>
</protein>
<reference evidence="1" key="1">
    <citation type="journal article" date="2019" name="bioRxiv">
        <title>The Genome of the Zebra Mussel, Dreissena polymorpha: A Resource for Invasive Species Research.</title>
        <authorList>
            <person name="McCartney M.A."/>
            <person name="Auch B."/>
            <person name="Kono T."/>
            <person name="Mallez S."/>
            <person name="Zhang Y."/>
            <person name="Obille A."/>
            <person name="Becker A."/>
            <person name="Abrahante J.E."/>
            <person name="Garbe J."/>
            <person name="Badalamenti J.P."/>
            <person name="Herman A."/>
            <person name="Mangelson H."/>
            <person name="Liachko I."/>
            <person name="Sullivan S."/>
            <person name="Sone E.D."/>
            <person name="Koren S."/>
            <person name="Silverstein K.A.T."/>
            <person name="Beckman K.B."/>
            <person name="Gohl D.M."/>
        </authorList>
    </citation>
    <scope>NUCLEOTIDE SEQUENCE</scope>
    <source>
        <strain evidence="1">Duluth1</strain>
        <tissue evidence="1">Whole animal</tissue>
    </source>
</reference>
<evidence type="ECO:0000313" key="1">
    <source>
        <dbReference type="EMBL" id="KAH3891095.1"/>
    </source>
</evidence>